<dbReference type="AlphaFoldDB" id="A0A0C1FWP2"/>
<evidence type="ECO:0000256" key="2">
    <source>
        <dbReference type="SAM" id="SignalP"/>
    </source>
</evidence>
<evidence type="ECO:0000256" key="1">
    <source>
        <dbReference type="SAM" id="Phobius"/>
    </source>
</evidence>
<accession>A0A0C1FWP2</accession>
<dbReference type="EMBL" id="JSYN01000021">
    <property type="protein sequence ID" value="KIA92294.1"/>
    <property type="molecule type" value="Genomic_DNA"/>
</dbReference>
<keyword evidence="1" id="KW-1133">Transmembrane helix</keyword>
<keyword evidence="4" id="KW-1185">Reference proteome</keyword>
<keyword evidence="1" id="KW-0812">Transmembrane</keyword>
<gene>
    <name evidence="3" type="ORF">OC25_17535</name>
</gene>
<feature type="transmembrane region" description="Helical" evidence="1">
    <location>
        <begin position="53"/>
        <end position="71"/>
    </location>
</feature>
<proteinExistence type="predicted"/>
<comment type="caution">
    <text evidence="3">The sequence shown here is derived from an EMBL/GenBank/DDBJ whole genome shotgun (WGS) entry which is preliminary data.</text>
</comment>
<organism evidence="3 4">
    <name type="scientific">Pedobacter kyungheensis</name>
    <dbReference type="NCBI Taxonomy" id="1069985"/>
    <lineage>
        <taxon>Bacteria</taxon>
        <taxon>Pseudomonadati</taxon>
        <taxon>Bacteroidota</taxon>
        <taxon>Sphingobacteriia</taxon>
        <taxon>Sphingobacteriales</taxon>
        <taxon>Sphingobacteriaceae</taxon>
        <taxon>Pedobacter</taxon>
    </lineage>
</organism>
<dbReference type="Proteomes" id="UP000031246">
    <property type="component" value="Unassembled WGS sequence"/>
</dbReference>
<dbReference type="Pfam" id="PF13572">
    <property type="entry name" value="DUF4134"/>
    <property type="match status" value="1"/>
</dbReference>
<dbReference type="InterPro" id="IPR025408">
    <property type="entry name" value="DUF4134"/>
</dbReference>
<feature type="signal peptide" evidence="2">
    <location>
        <begin position="1"/>
        <end position="29"/>
    </location>
</feature>
<feature type="transmembrane region" description="Helical" evidence="1">
    <location>
        <begin position="83"/>
        <end position="105"/>
    </location>
</feature>
<name>A0A0C1FWP2_9SPHI</name>
<evidence type="ECO:0000313" key="4">
    <source>
        <dbReference type="Proteomes" id="UP000031246"/>
    </source>
</evidence>
<keyword evidence="1" id="KW-0472">Membrane</keyword>
<keyword evidence="2" id="KW-0732">Signal</keyword>
<sequence length="107" mass="11418">MWKNTSIKFLLAAMLVCLSNLLFSAVAFAQDGIQGINEASNKVRSYFDAGANLMYAIGAVIGIIGATKVYQKWNAGEPDTGKVAAAWFGSCVFLVVVTSVLKSFFGI</sequence>
<protein>
    <submittedName>
        <fullName evidence="3">Carbamoyl phosphate synthetase</fullName>
    </submittedName>
</protein>
<reference evidence="3 4" key="1">
    <citation type="submission" date="2014-10" db="EMBL/GenBank/DDBJ databases">
        <title>Pedobacter Kyungheensis.</title>
        <authorList>
            <person name="Anderson B.M."/>
            <person name="Newman J.D."/>
        </authorList>
    </citation>
    <scope>NUCLEOTIDE SEQUENCE [LARGE SCALE GENOMIC DNA]</scope>
    <source>
        <strain evidence="3 4">KACC 16221</strain>
    </source>
</reference>
<evidence type="ECO:0000313" key="3">
    <source>
        <dbReference type="EMBL" id="KIA92294.1"/>
    </source>
</evidence>
<feature type="chain" id="PRO_5002150272" evidence="2">
    <location>
        <begin position="30"/>
        <end position="107"/>
    </location>
</feature>